<evidence type="ECO:0000313" key="7">
    <source>
        <dbReference type="EMBL" id="GMJ05811.1"/>
    </source>
</evidence>
<evidence type="ECO:0000259" key="6">
    <source>
        <dbReference type="Pfam" id="PF16135"/>
    </source>
</evidence>
<feature type="compositionally biased region" description="Basic and acidic residues" evidence="5">
    <location>
        <begin position="129"/>
        <end position="156"/>
    </location>
</feature>
<evidence type="ECO:0000256" key="1">
    <source>
        <dbReference type="ARBA" id="ARBA00004123"/>
    </source>
</evidence>
<feature type="region of interest" description="Disordered" evidence="5">
    <location>
        <begin position="129"/>
        <end position="170"/>
    </location>
</feature>
<dbReference type="GO" id="GO:0005634">
    <property type="term" value="C:nucleus"/>
    <property type="evidence" value="ECO:0007669"/>
    <property type="project" value="UniProtKB-SubCell"/>
</dbReference>
<dbReference type="Pfam" id="PF16135">
    <property type="entry name" value="TDBD"/>
    <property type="match status" value="1"/>
</dbReference>
<evidence type="ECO:0000256" key="3">
    <source>
        <dbReference type="ARBA" id="ARBA00023242"/>
    </source>
</evidence>
<comment type="similarity">
    <text evidence="2 4">Belongs to the Ninja family.</text>
</comment>
<sequence>MAEPKESQDMNGQINFLFQEKQQLIQFFPSFSFEKRVSEQDSNPEPDLTLRLSLGGIYGTGTGSYTEQNPLTRSSTITGQVVGLKTNLVELAENTMPEGYDLSLDRSCSLPVIVESSKRVMPVNVKESRMMRRAEAKRRAEEKQRNAMKAADRERLPMPPPPPPRSPPAEFPAWAVASAARNPALLRAIAKIKEFRNSQGSSSNLMKSGPVITSDAVATGNFVKRAPEKIESENPTKKAKLPNGRIQDDGMAIMKQMPSVTTTGDGPNGRKIEGILYKYNKEQVHIVCVCHGKFLSPEEFVMHAGGTDVANPMKHITVCSTSY</sequence>
<feature type="domain" description="Tify" evidence="6">
    <location>
        <begin position="285"/>
        <end position="318"/>
    </location>
</feature>
<dbReference type="EMBL" id="BSYR01000045">
    <property type="protein sequence ID" value="GMJ05811.1"/>
    <property type="molecule type" value="Genomic_DNA"/>
</dbReference>
<dbReference type="InterPro" id="IPR032308">
    <property type="entry name" value="TDBD"/>
</dbReference>
<dbReference type="Proteomes" id="UP001165190">
    <property type="component" value="Unassembled WGS sequence"/>
</dbReference>
<organism evidence="7 8">
    <name type="scientific">Hibiscus trionum</name>
    <name type="common">Flower of an hour</name>
    <dbReference type="NCBI Taxonomy" id="183268"/>
    <lineage>
        <taxon>Eukaryota</taxon>
        <taxon>Viridiplantae</taxon>
        <taxon>Streptophyta</taxon>
        <taxon>Embryophyta</taxon>
        <taxon>Tracheophyta</taxon>
        <taxon>Spermatophyta</taxon>
        <taxon>Magnoliopsida</taxon>
        <taxon>eudicotyledons</taxon>
        <taxon>Gunneridae</taxon>
        <taxon>Pentapetalae</taxon>
        <taxon>rosids</taxon>
        <taxon>malvids</taxon>
        <taxon>Malvales</taxon>
        <taxon>Malvaceae</taxon>
        <taxon>Malvoideae</taxon>
        <taxon>Hibiscus</taxon>
    </lineage>
</organism>
<name>A0A9W7IZV7_HIBTR</name>
<evidence type="ECO:0000256" key="5">
    <source>
        <dbReference type="SAM" id="MobiDB-lite"/>
    </source>
</evidence>
<dbReference type="GO" id="GO:0007165">
    <property type="term" value="P:signal transduction"/>
    <property type="evidence" value="ECO:0007669"/>
    <property type="project" value="InterPro"/>
</dbReference>
<gene>
    <name evidence="7" type="ORF">HRI_004250300</name>
</gene>
<evidence type="ECO:0000313" key="8">
    <source>
        <dbReference type="Proteomes" id="UP001165190"/>
    </source>
</evidence>
<dbReference type="AlphaFoldDB" id="A0A9W7IZV7"/>
<dbReference type="OrthoDB" id="667358at2759"/>
<dbReference type="PANTHER" id="PTHR31413">
    <property type="entry name" value="AFP HOMOLOG 2"/>
    <property type="match status" value="1"/>
</dbReference>
<comment type="subcellular location">
    <subcellularLocation>
        <location evidence="1 4">Nucleus</location>
    </subcellularLocation>
</comment>
<accession>A0A9W7IZV7</accession>
<dbReference type="InterPro" id="IPR031307">
    <property type="entry name" value="Ninja_fam"/>
</dbReference>
<evidence type="ECO:0000256" key="4">
    <source>
        <dbReference type="RuleBase" id="RU369029"/>
    </source>
</evidence>
<dbReference type="PANTHER" id="PTHR31413:SF43">
    <property type="entry name" value="NINJA-FAMILY PROTEIN"/>
    <property type="match status" value="1"/>
</dbReference>
<keyword evidence="3 4" id="KW-0539">Nucleus</keyword>
<proteinExistence type="inferred from homology"/>
<protein>
    <recommendedName>
        <fullName evidence="4">Ninja-family protein</fullName>
    </recommendedName>
    <alternativeName>
        <fullName evidence="4">ABI-binding protein</fullName>
    </alternativeName>
</protein>
<keyword evidence="8" id="KW-1185">Reference proteome</keyword>
<comment type="caution">
    <text evidence="7">The sequence shown here is derived from an EMBL/GenBank/DDBJ whole genome shotgun (WGS) entry which is preliminary data.</text>
</comment>
<dbReference type="GO" id="GO:0045892">
    <property type="term" value="P:negative regulation of DNA-templated transcription"/>
    <property type="evidence" value="ECO:0007669"/>
    <property type="project" value="TreeGrafter"/>
</dbReference>
<comment type="function">
    <text evidence="4">Acts as a negative regulator of abscisic acid (ABA) response.</text>
</comment>
<reference evidence="7" key="1">
    <citation type="submission" date="2023-05" db="EMBL/GenBank/DDBJ databases">
        <title>Genome and transcriptome analyses reveal genes involved in the formation of fine ridges on petal epidermal cells in Hibiscus trionum.</title>
        <authorList>
            <person name="Koshimizu S."/>
            <person name="Masuda S."/>
            <person name="Ishii T."/>
            <person name="Shirasu K."/>
            <person name="Hoshino A."/>
            <person name="Arita M."/>
        </authorList>
    </citation>
    <scope>NUCLEOTIDE SEQUENCE</scope>
    <source>
        <strain evidence="7">Hamamatsu line</strain>
    </source>
</reference>
<feature type="compositionally biased region" description="Pro residues" evidence="5">
    <location>
        <begin position="157"/>
        <end position="170"/>
    </location>
</feature>
<evidence type="ECO:0000256" key="2">
    <source>
        <dbReference type="ARBA" id="ARBA00006081"/>
    </source>
</evidence>